<dbReference type="Proteomes" id="UP000749559">
    <property type="component" value="Unassembled WGS sequence"/>
</dbReference>
<keyword evidence="2" id="KW-0813">Transport</keyword>
<dbReference type="PANTHER" id="PTHR15071:SF29">
    <property type="entry name" value="CATION-DEPENDENT MANNOSE-6-PHOSPHATE RECEPTOR"/>
    <property type="match status" value="1"/>
</dbReference>
<sequence>MLLVLSVLIEVEPITTAVTNSLRVTCQPGNHKTVVDEKLMKQLEPLKGKSYPVDDGHEFSYTIGICKEVDTVGHPNAGVTQYSKEKKNITVVGLISEAQIKGGTNWLMLEYKGGSPYPHSCNREKRQATLMFVCDPTKTDPNQPGLRIVEENKDKTKDCYYLFEIGTNAVCTKSPFVTFGLSAGSIFCIICFTLLGVYLIGGFLYQRFVIGAKGFEQIPNYEFWQDFGNLQSDGCNLICRSGSRQSARSYKGIGDDQLGTVEDELDDRDDHLLPM</sequence>
<keyword evidence="3 9" id="KW-0812">Transmembrane</keyword>
<feature type="signal peptide" evidence="10">
    <location>
        <begin position="1"/>
        <end position="17"/>
    </location>
</feature>
<evidence type="ECO:0000256" key="8">
    <source>
        <dbReference type="ARBA" id="ARBA00023180"/>
    </source>
</evidence>
<dbReference type="InterPro" id="IPR044865">
    <property type="entry name" value="MRH_dom"/>
</dbReference>
<dbReference type="Pfam" id="PF02157">
    <property type="entry name" value="Man-6-P_recep"/>
    <property type="match status" value="1"/>
</dbReference>
<reference evidence="12" key="1">
    <citation type="submission" date="2022-03" db="EMBL/GenBank/DDBJ databases">
        <authorList>
            <person name="Martin C."/>
        </authorList>
    </citation>
    <scope>NUCLEOTIDE SEQUENCE</scope>
</reference>
<organism evidence="12 13">
    <name type="scientific">Owenia fusiformis</name>
    <name type="common">Polychaete worm</name>
    <dbReference type="NCBI Taxonomy" id="6347"/>
    <lineage>
        <taxon>Eukaryota</taxon>
        <taxon>Metazoa</taxon>
        <taxon>Spiralia</taxon>
        <taxon>Lophotrochozoa</taxon>
        <taxon>Annelida</taxon>
        <taxon>Polychaeta</taxon>
        <taxon>Sedentaria</taxon>
        <taxon>Canalipalpata</taxon>
        <taxon>Sabellida</taxon>
        <taxon>Oweniida</taxon>
        <taxon>Oweniidae</taxon>
        <taxon>Owenia</taxon>
    </lineage>
</organism>
<evidence type="ECO:0000259" key="11">
    <source>
        <dbReference type="PROSITE" id="PS51914"/>
    </source>
</evidence>
<comment type="caution">
    <text evidence="12">The sequence shown here is derived from an EMBL/GenBank/DDBJ whole genome shotgun (WGS) entry which is preliminary data.</text>
</comment>
<name>A0A8S4N1K0_OWEFU</name>
<keyword evidence="8" id="KW-0325">Glycoprotein</keyword>
<dbReference type="InterPro" id="IPR028927">
    <property type="entry name" value="Man-6-P_rcpt"/>
</dbReference>
<dbReference type="GO" id="GO:0006622">
    <property type="term" value="P:protein targeting to lysosome"/>
    <property type="evidence" value="ECO:0007669"/>
    <property type="project" value="InterPro"/>
</dbReference>
<dbReference type="PRINTS" id="PR00715">
    <property type="entry name" value="MAN6PRECEPTR"/>
</dbReference>
<dbReference type="EMBL" id="CAIIXF020000001">
    <property type="protein sequence ID" value="CAH1774555.1"/>
    <property type="molecule type" value="Genomic_DNA"/>
</dbReference>
<feature type="domain" description="MRH" evidence="11">
    <location>
        <begin position="24"/>
        <end position="173"/>
    </location>
</feature>
<dbReference type="GO" id="GO:0005802">
    <property type="term" value="C:trans-Golgi network"/>
    <property type="evidence" value="ECO:0007669"/>
    <property type="project" value="TreeGrafter"/>
</dbReference>
<gene>
    <name evidence="12" type="ORF">OFUS_LOCUS1990</name>
</gene>
<evidence type="ECO:0000256" key="2">
    <source>
        <dbReference type="ARBA" id="ARBA00022448"/>
    </source>
</evidence>
<evidence type="ECO:0000256" key="7">
    <source>
        <dbReference type="ARBA" id="ARBA00023157"/>
    </source>
</evidence>
<accession>A0A8S4N1K0</accession>
<protein>
    <recommendedName>
        <fullName evidence="11">MRH domain-containing protein</fullName>
    </recommendedName>
</protein>
<comment type="subcellular location">
    <subcellularLocation>
        <location evidence="1">Endomembrane system</location>
    </subcellularLocation>
</comment>
<evidence type="ECO:0000256" key="1">
    <source>
        <dbReference type="ARBA" id="ARBA00004308"/>
    </source>
</evidence>
<dbReference type="PANTHER" id="PTHR15071">
    <property type="entry name" value="MANNOSE-6-PHOSPHATE RECEPTOR FAMILY MEMBER"/>
    <property type="match status" value="1"/>
</dbReference>
<dbReference type="InterPro" id="IPR000296">
    <property type="entry name" value="Man-6-P_rcpt_cation_dep"/>
</dbReference>
<keyword evidence="7" id="KW-1015">Disulfide bond</keyword>
<evidence type="ECO:0000313" key="13">
    <source>
        <dbReference type="Proteomes" id="UP000749559"/>
    </source>
</evidence>
<proteinExistence type="predicted"/>
<evidence type="ECO:0000256" key="5">
    <source>
        <dbReference type="ARBA" id="ARBA00022989"/>
    </source>
</evidence>
<dbReference type="AlphaFoldDB" id="A0A8S4N1K0"/>
<evidence type="ECO:0000313" key="12">
    <source>
        <dbReference type="EMBL" id="CAH1774555.1"/>
    </source>
</evidence>
<keyword evidence="13" id="KW-1185">Reference proteome</keyword>
<dbReference type="OrthoDB" id="29460at2759"/>
<keyword evidence="5 9" id="KW-1133">Transmembrane helix</keyword>
<dbReference type="GO" id="GO:0005768">
    <property type="term" value="C:endosome"/>
    <property type="evidence" value="ECO:0007669"/>
    <property type="project" value="InterPro"/>
</dbReference>
<dbReference type="GO" id="GO:0019904">
    <property type="term" value="F:protein domain specific binding"/>
    <property type="evidence" value="ECO:0007669"/>
    <property type="project" value="InterPro"/>
</dbReference>
<evidence type="ECO:0000256" key="10">
    <source>
        <dbReference type="SAM" id="SignalP"/>
    </source>
</evidence>
<feature type="transmembrane region" description="Helical" evidence="9">
    <location>
        <begin position="179"/>
        <end position="205"/>
    </location>
</feature>
<evidence type="ECO:0000256" key="9">
    <source>
        <dbReference type="SAM" id="Phobius"/>
    </source>
</evidence>
<dbReference type="PROSITE" id="PS51914">
    <property type="entry name" value="MRH"/>
    <property type="match status" value="1"/>
</dbReference>
<evidence type="ECO:0000256" key="4">
    <source>
        <dbReference type="ARBA" id="ARBA00022729"/>
    </source>
</evidence>
<keyword evidence="4 10" id="KW-0732">Signal</keyword>
<dbReference type="InterPro" id="IPR009011">
    <property type="entry name" value="Man6P_isomerase_rcpt-bd_dom_sf"/>
</dbReference>
<dbReference type="SUPFAM" id="SSF50911">
    <property type="entry name" value="Mannose 6-phosphate receptor domain"/>
    <property type="match status" value="1"/>
</dbReference>
<feature type="chain" id="PRO_5035913923" description="MRH domain-containing protein" evidence="10">
    <location>
        <begin position="18"/>
        <end position="275"/>
    </location>
</feature>
<evidence type="ECO:0000256" key="3">
    <source>
        <dbReference type="ARBA" id="ARBA00022692"/>
    </source>
</evidence>
<keyword evidence="6 9" id="KW-0472">Membrane</keyword>
<evidence type="ECO:0000256" key="6">
    <source>
        <dbReference type="ARBA" id="ARBA00023136"/>
    </source>
</evidence>
<dbReference type="Gene3D" id="2.70.130.10">
    <property type="entry name" value="Mannose-6-phosphate receptor binding domain"/>
    <property type="match status" value="1"/>
</dbReference>